<dbReference type="Proteomes" id="UP001430804">
    <property type="component" value="Unassembled WGS sequence"/>
</dbReference>
<evidence type="ECO:0000256" key="3">
    <source>
        <dbReference type="ARBA" id="ARBA00022723"/>
    </source>
</evidence>
<evidence type="ECO:0000259" key="7">
    <source>
        <dbReference type="PROSITE" id="PS51462"/>
    </source>
</evidence>
<dbReference type="InterPro" id="IPR039121">
    <property type="entry name" value="NUDT19"/>
</dbReference>
<evidence type="ECO:0000256" key="6">
    <source>
        <dbReference type="ARBA" id="ARBA00023211"/>
    </source>
</evidence>
<gene>
    <name evidence="8" type="ORF">KY465_16650</name>
</gene>
<evidence type="ECO:0000256" key="2">
    <source>
        <dbReference type="ARBA" id="ARBA00001946"/>
    </source>
</evidence>
<dbReference type="InterPro" id="IPR000086">
    <property type="entry name" value="NUDIX_hydrolase_dom"/>
</dbReference>
<dbReference type="RefSeq" id="WP_219203208.1">
    <property type="nucleotide sequence ID" value="NZ_JAHWQX010000004.1"/>
</dbReference>
<evidence type="ECO:0000256" key="5">
    <source>
        <dbReference type="ARBA" id="ARBA00022842"/>
    </source>
</evidence>
<reference evidence="8" key="1">
    <citation type="submission" date="2021-07" db="EMBL/GenBank/DDBJ databases">
        <title>Pseudohoeflea marina sp. nov. a polyhydroxyalcanoate-producing bacterium.</title>
        <authorList>
            <person name="Zheng W."/>
            <person name="Yu S."/>
            <person name="Huang Y."/>
        </authorList>
    </citation>
    <scope>NUCLEOTIDE SEQUENCE</scope>
    <source>
        <strain evidence="8">DP4N28-3</strain>
    </source>
</reference>
<name>A0ABS6WSI8_9HYPH</name>
<dbReference type="PROSITE" id="PS51462">
    <property type="entry name" value="NUDIX"/>
    <property type="match status" value="1"/>
</dbReference>
<dbReference type="Pfam" id="PF00293">
    <property type="entry name" value="NUDIX"/>
    <property type="match status" value="1"/>
</dbReference>
<dbReference type="EMBL" id="JAHWQX010000004">
    <property type="protein sequence ID" value="MBW3098911.1"/>
    <property type="molecule type" value="Genomic_DNA"/>
</dbReference>
<protein>
    <submittedName>
        <fullName evidence="8">NUDIX hydrolase</fullName>
    </submittedName>
</protein>
<feature type="domain" description="Nudix hydrolase" evidence="7">
    <location>
        <begin position="25"/>
        <end position="206"/>
    </location>
</feature>
<dbReference type="PANTHER" id="PTHR12318:SF0">
    <property type="entry name" value="ACYL-COENZYME A DIPHOSPHATASE NUDT19"/>
    <property type="match status" value="1"/>
</dbReference>
<organism evidence="8 9">
    <name type="scientific">Pseudohoeflea coraliihabitans</name>
    <dbReference type="NCBI Taxonomy" id="2860393"/>
    <lineage>
        <taxon>Bacteria</taxon>
        <taxon>Pseudomonadati</taxon>
        <taxon>Pseudomonadota</taxon>
        <taxon>Alphaproteobacteria</taxon>
        <taxon>Hyphomicrobiales</taxon>
        <taxon>Rhizobiaceae</taxon>
        <taxon>Pseudohoeflea</taxon>
    </lineage>
</organism>
<evidence type="ECO:0000256" key="1">
    <source>
        <dbReference type="ARBA" id="ARBA00001936"/>
    </source>
</evidence>
<comment type="cofactor">
    <cofactor evidence="2">
        <name>Mg(2+)</name>
        <dbReference type="ChEBI" id="CHEBI:18420"/>
    </cofactor>
</comment>
<dbReference type="GO" id="GO:0016787">
    <property type="term" value="F:hydrolase activity"/>
    <property type="evidence" value="ECO:0007669"/>
    <property type="project" value="UniProtKB-KW"/>
</dbReference>
<keyword evidence="4 8" id="KW-0378">Hydrolase</keyword>
<accession>A0ABS6WSI8</accession>
<keyword evidence="6" id="KW-0464">Manganese</keyword>
<evidence type="ECO:0000256" key="4">
    <source>
        <dbReference type="ARBA" id="ARBA00022801"/>
    </source>
</evidence>
<keyword evidence="5" id="KW-0460">Magnesium</keyword>
<comment type="cofactor">
    <cofactor evidence="1">
        <name>Mn(2+)</name>
        <dbReference type="ChEBI" id="CHEBI:29035"/>
    </cofactor>
</comment>
<keyword evidence="9" id="KW-1185">Reference proteome</keyword>
<sequence length="235" mass="26104">MSGELTDLGPSRVLLDDDEIHPTLTPRDAASLILIDRSRGQPRVLVGKRARAHVFMPDLYVFPGGRRDPGDGRRAVAAPLKAPVLERLMARTTSRFLPSTARALAVAAARELEEEVALSLNPSHEVSGFRPDLSQLRYVARATTPPGRNRRYDTRFFACFTDEVAADCDAARASEELIDLFWLPLDRLDAVPLPPITETILDDLCRSLAADPNLPFGAPVPYYYTRNNRSLREII</sequence>
<evidence type="ECO:0000313" key="9">
    <source>
        <dbReference type="Proteomes" id="UP001430804"/>
    </source>
</evidence>
<dbReference type="PANTHER" id="PTHR12318">
    <property type="entry name" value="TESTOSTERONE-REGULATED PROTEIN RP2"/>
    <property type="match status" value="1"/>
</dbReference>
<proteinExistence type="predicted"/>
<keyword evidence="3" id="KW-0479">Metal-binding</keyword>
<comment type="caution">
    <text evidence="8">The sequence shown here is derived from an EMBL/GenBank/DDBJ whole genome shotgun (WGS) entry which is preliminary data.</text>
</comment>
<evidence type="ECO:0000313" key="8">
    <source>
        <dbReference type="EMBL" id="MBW3098911.1"/>
    </source>
</evidence>